<dbReference type="EMBL" id="BGPR01125766">
    <property type="protein sequence ID" value="GBN33066.1"/>
    <property type="molecule type" value="Genomic_DNA"/>
</dbReference>
<organism evidence="1 2">
    <name type="scientific">Araneus ventricosus</name>
    <name type="common">Orbweaver spider</name>
    <name type="synonym">Epeira ventricosa</name>
    <dbReference type="NCBI Taxonomy" id="182803"/>
    <lineage>
        <taxon>Eukaryota</taxon>
        <taxon>Metazoa</taxon>
        <taxon>Ecdysozoa</taxon>
        <taxon>Arthropoda</taxon>
        <taxon>Chelicerata</taxon>
        <taxon>Arachnida</taxon>
        <taxon>Araneae</taxon>
        <taxon>Araneomorphae</taxon>
        <taxon>Entelegynae</taxon>
        <taxon>Araneoidea</taxon>
        <taxon>Araneidae</taxon>
        <taxon>Araneus</taxon>
    </lineage>
</organism>
<dbReference type="AlphaFoldDB" id="A0A4Y2N5G1"/>
<keyword evidence="2" id="KW-1185">Reference proteome</keyword>
<feature type="non-terminal residue" evidence="1">
    <location>
        <position position="46"/>
    </location>
</feature>
<accession>A0A4Y2N5G1</accession>
<name>A0A4Y2N5G1_ARAVE</name>
<sequence length="46" mass="5084">MASETFRSKIEEWVSGISQRTMAVSSQKRGLKLFSSGLHTPGNVED</sequence>
<gene>
    <name evidence="1" type="ORF">AVEN_98359_1</name>
</gene>
<protein>
    <submittedName>
        <fullName evidence="1">Uncharacterized protein</fullName>
    </submittedName>
</protein>
<evidence type="ECO:0000313" key="1">
    <source>
        <dbReference type="EMBL" id="GBN33066.1"/>
    </source>
</evidence>
<reference evidence="1 2" key="1">
    <citation type="journal article" date="2019" name="Sci. Rep.">
        <title>Orb-weaving spider Araneus ventricosus genome elucidates the spidroin gene catalogue.</title>
        <authorList>
            <person name="Kono N."/>
            <person name="Nakamura H."/>
            <person name="Ohtoshi R."/>
            <person name="Moran D.A.P."/>
            <person name="Shinohara A."/>
            <person name="Yoshida Y."/>
            <person name="Fujiwara M."/>
            <person name="Mori M."/>
            <person name="Tomita M."/>
            <person name="Arakawa K."/>
        </authorList>
    </citation>
    <scope>NUCLEOTIDE SEQUENCE [LARGE SCALE GENOMIC DNA]</scope>
</reference>
<proteinExistence type="predicted"/>
<comment type="caution">
    <text evidence="1">The sequence shown here is derived from an EMBL/GenBank/DDBJ whole genome shotgun (WGS) entry which is preliminary data.</text>
</comment>
<dbReference type="Proteomes" id="UP000499080">
    <property type="component" value="Unassembled WGS sequence"/>
</dbReference>
<evidence type="ECO:0000313" key="2">
    <source>
        <dbReference type="Proteomes" id="UP000499080"/>
    </source>
</evidence>